<accession>A0A9D1V5P9</accession>
<dbReference type="EMBL" id="DXFW01000037">
    <property type="protein sequence ID" value="HIX06542.1"/>
    <property type="molecule type" value="Genomic_DNA"/>
</dbReference>
<name>A0A9D1V5P9_9FIRM</name>
<keyword evidence="1" id="KW-0808">Transferase</keyword>
<evidence type="ECO:0000313" key="2">
    <source>
        <dbReference type="Proteomes" id="UP000824193"/>
    </source>
</evidence>
<dbReference type="Proteomes" id="UP000824193">
    <property type="component" value="Unassembled WGS sequence"/>
</dbReference>
<reference evidence="1" key="1">
    <citation type="journal article" date="2021" name="PeerJ">
        <title>Extensive microbial diversity within the chicken gut microbiome revealed by metagenomics and culture.</title>
        <authorList>
            <person name="Gilroy R."/>
            <person name="Ravi A."/>
            <person name="Getino M."/>
            <person name="Pursley I."/>
            <person name="Horton D.L."/>
            <person name="Alikhan N.F."/>
            <person name="Baker D."/>
            <person name="Gharbi K."/>
            <person name="Hall N."/>
            <person name="Watson M."/>
            <person name="Adriaenssens E.M."/>
            <person name="Foster-Nyarko E."/>
            <person name="Jarju S."/>
            <person name="Secka A."/>
            <person name="Antonio M."/>
            <person name="Oren A."/>
            <person name="Chaudhuri R.R."/>
            <person name="La Ragione R."/>
            <person name="Hildebrand F."/>
            <person name="Pallen M.J."/>
        </authorList>
    </citation>
    <scope>NUCLEOTIDE SEQUENCE</scope>
    <source>
        <strain evidence="1">2239</strain>
    </source>
</reference>
<protein>
    <submittedName>
        <fullName evidence="1">Cytidylate kinase-like family protein</fullName>
    </submittedName>
</protein>
<comment type="caution">
    <text evidence="1">The sequence shown here is derived from an EMBL/GenBank/DDBJ whole genome shotgun (WGS) entry which is preliminary data.</text>
</comment>
<gene>
    <name evidence="1" type="ORF">H9865_10690</name>
</gene>
<dbReference type="GO" id="GO:0016301">
    <property type="term" value="F:kinase activity"/>
    <property type="evidence" value="ECO:0007669"/>
    <property type="project" value="UniProtKB-KW"/>
</dbReference>
<dbReference type="Pfam" id="PF13189">
    <property type="entry name" value="Cytidylate_kin2"/>
    <property type="match status" value="1"/>
</dbReference>
<dbReference type="AlphaFoldDB" id="A0A9D1V5P9"/>
<organism evidence="1 2">
    <name type="scientific">Candidatus Allofournierella pullicola</name>
    <dbReference type="NCBI Taxonomy" id="2838596"/>
    <lineage>
        <taxon>Bacteria</taxon>
        <taxon>Bacillati</taxon>
        <taxon>Bacillota</taxon>
        <taxon>Clostridia</taxon>
        <taxon>Eubacteriales</taxon>
        <taxon>Oscillospiraceae</taxon>
        <taxon>Allofournierella</taxon>
    </lineage>
</organism>
<dbReference type="InterPro" id="IPR027417">
    <property type="entry name" value="P-loop_NTPase"/>
</dbReference>
<reference evidence="1" key="2">
    <citation type="submission" date="2021-04" db="EMBL/GenBank/DDBJ databases">
        <authorList>
            <person name="Gilroy R."/>
        </authorList>
    </citation>
    <scope>NUCLEOTIDE SEQUENCE</scope>
    <source>
        <strain evidence="1">2239</strain>
    </source>
</reference>
<dbReference type="Gene3D" id="3.40.50.300">
    <property type="entry name" value="P-loop containing nucleotide triphosphate hydrolases"/>
    <property type="match status" value="1"/>
</dbReference>
<proteinExistence type="predicted"/>
<keyword evidence="1" id="KW-0418">Kinase</keyword>
<dbReference type="SUPFAM" id="SSF52540">
    <property type="entry name" value="P-loop containing nucleoside triphosphate hydrolases"/>
    <property type="match status" value="1"/>
</dbReference>
<evidence type="ECO:0000313" key="1">
    <source>
        <dbReference type="EMBL" id="HIX06542.1"/>
    </source>
</evidence>
<sequence length="196" mass="21564">MKFSVITIGREYCSGGLDIARKVAANLGAPMYDKELITLAAKESGLSEQAIAAGEKRPSGSLLYNLYTMGSDLPLSDQVFVVQSQIIRQLADKGPCVIVGRCGDYVLRGRADVLRVFLHAPLEFRRRRALAEGAVPAEADERTANALLEKEDRRRAAYYNFYSEFRWGEAGHYDLCLNTALGDEVCADLILRAAQG</sequence>